<evidence type="ECO:0000313" key="2">
    <source>
        <dbReference type="Proteomes" id="UP000327108"/>
    </source>
</evidence>
<dbReference type="AlphaFoldDB" id="A0A5N1JWC1"/>
<name>A0A5N1JWC1_9HYPH</name>
<dbReference type="EMBL" id="VYXQ01000008">
    <property type="protein sequence ID" value="KAA9368316.1"/>
    <property type="molecule type" value="Genomic_DNA"/>
</dbReference>
<sequence>MVLPDDARSYSNIDHHDIDHFDHDQDLRRMIGKRAEHYSPVMRIRQRIVEATIARLIDYPEQLSQGDPDRVVFGVLHKVALGILCDQRRASKTANGYVEAAE</sequence>
<keyword evidence="2" id="KW-1185">Reference proteome</keyword>
<reference evidence="1 2" key="1">
    <citation type="submission" date="2019-09" db="EMBL/GenBank/DDBJ databases">
        <title>Biological control of the noxious weed angled onion (Allium triquetrum) thwarted by endophytic bacteria in Victoria, Australia.</title>
        <authorList>
            <person name="Tehranchian P."/>
            <person name="Adair R.J."/>
            <person name="Van T.H."/>
            <person name="Morrison P.D."/>
            <person name="Williams H."/>
            <person name="Lawrie A.C."/>
        </authorList>
    </citation>
    <scope>NUCLEOTIDE SEQUENCE [LARGE SCALE GENOMIC DNA]</scope>
    <source>
        <strain evidence="1 2">RPTAtOch1</strain>
    </source>
</reference>
<dbReference type="Proteomes" id="UP000327108">
    <property type="component" value="Unassembled WGS sequence"/>
</dbReference>
<proteinExistence type="predicted"/>
<comment type="caution">
    <text evidence="1">The sequence shown here is derived from an EMBL/GenBank/DDBJ whole genome shotgun (WGS) entry which is preliminary data.</text>
</comment>
<protein>
    <submittedName>
        <fullName evidence="1">Uncharacterized protein</fullName>
    </submittedName>
</protein>
<dbReference type="RefSeq" id="WP_151093393.1">
    <property type="nucleotide sequence ID" value="NZ_VYXQ01000008.1"/>
</dbReference>
<organism evidence="1 2">
    <name type="scientific">Ochrobactrum quorumnocens</name>
    <dbReference type="NCBI Taxonomy" id="271865"/>
    <lineage>
        <taxon>Bacteria</taxon>
        <taxon>Pseudomonadati</taxon>
        <taxon>Pseudomonadota</taxon>
        <taxon>Alphaproteobacteria</taxon>
        <taxon>Hyphomicrobiales</taxon>
        <taxon>Brucellaceae</taxon>
        <taxon>Brucella/Ochrobactrum group</taxon>
        <taxon>Ochrobactrum</taxon>
    </lineage>
</organism>
<gene>
    <name evidence="1" type="ORF">F3W84_10525</name>
</gene>
<accession>A0A5N1JWC1</accession>
<evidence type="ECO:0000313" key="1">
    <source>
        <dbReference type="EMBL" id="KAA9368316.1"/>
    </source>
</evidence>